<dbReference type="RefSeq" id="WP_408791820.1">
    <property type="nucleotide sequence ID" value="NZ_JBGXBU010000012.1"/>
</dbReference>
<dbReference type="Proteomes" id="UP001630969">
    <property type="component" value="Unassembled WGS sequence"/>
</dbReference>
<evidence type="ECO:0000313" key="2">
    <source>
        <dbReference type="Proteomes" id="UP001630969"/>
    </source>
</evidence>
<comment type="caution">
    <text evidence="1">The sequence shown here is derived from an EMBL/GenBank/DDBJ whole genome shotgun (WGS) entry which is preliminary data.</text>
</comment>
<sequence length="94" mass="10087">MGRVNTRVWILLLGWLWLQPALAQHPLEAELASHNHHCLVCALHLDGKLAIPPTPFLLAAPGIHAEAIPSCRESAALAATLTQPIRAPPSSLLP</sequence>
<accession>A0ABW9GUX2</accession>
<organism evidence="1 2">
    <name type="scientific">Aeromonas bivalvium</name>
    <dbReference type="NCBI Taxonomy" id="440079"/>
    <lineage>
        <taxon>Bacteria</taxon>
        <taxon>Pseudomonadati</taxon>
        <taxon>Pseudomonadota</taxon>
        <taxon>Gammaproteobacteria</taxon>
        <taxon>Aeromonadales</taxon>
        <taxon>Aeromonadaceae</taxon>
        <taxon>Aeromonas</taxon>
    </lineage>
</organism>
<dbReference type="EMBL" id="JBGXBU010000012">
    <property type="protein sequence ID" value="MFM4894950.1"/>
    <property type="molecule type" value="Genomic_DNA"/>
</dbReference>
<keyword evidence="2" id="KW-1185">Reference proteome</keyword>
<name>A0ABW9GUX2_9GAMM</name>
<protein>
    <recommendedName>
        <fullName evidence="3">DUF2946 domain-containing protein</fullName>
    </recommendedName>
</protein>
<proteinExistence type="predicted"/>
<reference evidence="1 2" key="1">
    <citation type="submission" date="2024-09" db="EMBL/GenBank/DDBJ databases">
        <title>Aeromonas strains Genome sequencing and assembly.</title>
        <authorList>
            <person name="Hu X."/>
            <person name="Tang B."/>
        </authorList>
    </citation>
    <scope>NUCLEOTIDE SEQUENCE [LARGE SCALE GENOMIC DNA]</scope>
    <source>
        <strain evidence="1 2">NB23SCDHY001</strain>
    </source>
</reference>
<gene>
    <name evidence="1" type="ORF">ACEUDJ_19080</name>
</gene>
<evidence type="ECO:0008006" key="3">
    <source>
        <dbReference type="Google" id="ProtNLM"/>
    </source>
</evidence>
<dbReference type="GeneID" id="97222206"/>
<evidence type="ECO:0000313" key="1">
    <source>
        <dbReference type="EMBL" id="MFM4894950.1"/>
    </source>
</evidence>